<dbReference type="SUPFAM" id="SSF90123">
    <property type="entry name" value="ABC transporter transmembrane region"/>
    <property type="match status" value="1"/>
</dbReference>
<dbReference type="FunFam" id="3.40.50.300:FF:000854">
    <property type="entry name" value="Multidrug ABC transporter ATP-binding protein"/>
    <property type="match status" value="1"/>
</dbReference>
<dbReference type="PROSITE" id="PS50893">
    <property type="entry name" value="ABC_TRANSPORTER_2"/>
    <property type="match status" value="1"/>
</dbReference>
<dbReference type="RefSeq" id="WP_209527842.1">
    <property type="nucleotide sequence ID" value="NZ_JAEEGA010000007.1"/>
</dbReference>
<keyword evidence="3" id="KW-1003">Cell membrane</keyword>
<dbReference type="PROSITE" id="PS00211">
    <property type="entry name" value="ABC_TRANSPORTER_1"/>
    <property type="match status" value="1"/>
</dbReference>
<dbReference type="PANTHER" id="PTHR43394">
    <property type="entry name" value="ATP-DEPENDENT PERMEASE MDL1, MITOCHONDRIAL"/>
    <property type="match status" value="1"/>
</dbReference>
<evidence type="ECO:0000256" key="7">
    <source>
        <dbReference type="ARBA" id="ARBA00022989"/>
    </source>
</evidence>
<sequence>MKSMTGFFSQNKKISILTAISLAVQIMGTLAVPFLIGELIDKGIASGNPSIVLRIGGQMLVVALVGGGAAILGSYLSAKLAATYGYEVRQHFYQKVQQLSLQDVESFGVATLLTRMTNDVTNVQRSLGMFLQLILPAPIICLFAVLMTYINSPKLALIPLVSIILYLMVVGFLLKKGLPLSSEIQHRLDQIMVKLREFFNGINMIRAFDNQDEEEEKTNQRFSDYAQSMITVNKIFAYLTPVAYMLMGLVFALIIWVGGLLVGQGSLQIGIVTAVVEYSMLTLAYLIMAAMVIVTLPRSLASLTRIEEVLATIPEINDEKQDFTAISTNNTSNFVSFNAVQFAYNGAEPVLEDITFNIAKGQTTAIVGGTGSGKSTIAKVLLNLTTISSGEILIDGVMLNNLSQKDLRNKVSYVPQKAFLFSGTIESNLRMGNPEASKEELERAVELAQAKPFIADQEAGYQAFVAQGGNNFSGGQKQRLSIARALVKPADLYIFDDSFSALDYQTDARLRQALRSQMEGSTFLIVAQRLSTIKDADLIIVLNEGRIVGQGSHLDLLKNNQIYQEFAVSQGISVQGGHVHENIN</sequence>
<keyword evidence="7 9" id="KW-1133">Transmembrane helix</keyword>
<dbReference type="InterPro" id="IPR003593">
    <property type="entry name" value="AAA+_ATPase"/>
</dbReference>
<protein>
    <submittedName>
        <fullName evidence="12">ABC transporter ATP-binding protein</fullName>
    </submittedName>
</protein>
<dbReference type="SUPFAM" id="SSF52540">
    <property type="entry name" value="P-loop containing nucleoside triphosphate hydrolases"/>
    <property type="match status" value="1"/>
</dbReference>
<dbReference type="CDD" id="cd18548">
    <property type="entry name" value="ABC_6TM_Tm287_like"/>
    <property type="match status" value="1"/>
</dbReference>
<dbReference type="InterPro" id="IPR011527">
    <property type="entry name" value="ABC1_TM_dom"/>
</dbReference>
<comment type="subcellular location">
    <subcellularLocation>
        <location evidence="1">Cell membrane</location>
        <topology evidence="1">Multi-pass membrane protein</topology>
    </subcellularLocation>
</comment>
<dbReference type="PROSITE" id="PS50929">
    <property type="entry name" value="ABC_TM1F"/>
    <property type="match status" value="1"/>
</dbReference>
<evidence type="ECO:0000256" key="1">
    <source>
        <dbReference type="ARBA" id="ARBA00004651"/>
    </source>
</evidence>
<evidence type="ECO:0000313" key="13">
    <source>
        <dbReference type="Proteomes" id="UP000674938"/>
    </source>
</evidence>
<dbReference type="InterPro" id="IPR003439">
    <property type="entry name" value="ABC_transporter-like_ATP-bd"/>
</dbReference>
<dbReference type="Pfam" id="PF00005">
    <property type="entry name" value="ABC_tran"/>
    <property type="match status" value="1"/>
</dbReference>
<feature type="domain" description="ABC transmembrane type-1" evidence="11">
    <location>
        <begin position="16"/>
        <end position="298"/>
    </location>
</feature>
<dbReference type="InterPro" id="IPR039421">
    <property type="entry name" value="Type_1_exporter"/>
</dbReference>
<dbReference type="PANTHER" id="PTHR43394:SF1">
    <property type="entry name" value="ATP-BINDING CASSETTE SUB-FAMILY B MEMBER 10, MITOCHONDRIAL"/>
    <property type="match status" value="1"/>
</dbReference>
<accession>A0A940PDQ7</accession>
<evidence type="ECO:0000256" key="2">
    <source>
        <dbReference type="ARBA" id="ARBA00022448"/>
    </source>
</evidence>
<gene>
    <name evidence="12" type="ORF">I6N95_11495</name>
</gene>
<evidence type="ECO:0000259" key="11">
    <source>
        <dbReference type="PROSITE" id="PS50929"/>
    </source>
</evidence>
<dbReference type="GO" id="GO:0016887">
    <property type="term" value="F:ATP hydrolysis activity"/>
    <property type="evidence" value="ECO:0007669"/>
    <property type="project" value="InterPro"/>
</dbReference>
<organism evidence="12 13">
    <name type="scientific">Vagococcus allomyrinae</name>
    <dbReference type="NCBI Taxonomy" id="2794353"/>
    <lineage>
        <taxon>Bacteria</taxon>
        <taxon>Bacillati</taxon>
        <taxon>Bacillota</taxon>
        <taxon>Bacilli</taxon>
        <taxon>Lactobacillales</taxon>
        <taxon>Enterococcaceae</taxon>
        <taxon>Vagococcus</taxon>
    </lineage>
</organism>
<evidence type="ECO:0000256" key="8">
    <source>
        <dbReference type="ARBA" id="ARBA00023136"/>
    </source>
</evidence>
<keyword evidence="4 9" id="KW-0812">Transmembrane</keyword>
<feature type="transmembrane region" description="Helical" evidence="9">
    <location>
        <begin position="235"/>
        <end position="257"/>
    </location>
</feature>
<keyword evidence="2" id="KW-0813">Transport</keyword>
<feature type="domain" description="ABC transporter" evidence="10">
    <location>
        <begin position="335"/>
        <end position="569"/>
    </location>
</feature>
<dbReference type="Gene3D" id="1.20.1560.10">
    <property type="entry name" value="ABC transporter type 1, transmembrane domain"/>
    <property type="match status" value="1"/>
</dbReference>
<evidence type="ECO:0000256" key="4">
    <source>
        <dbReference type="ARBA" id="ARBA00022692"/>
    </source>
</evidence>
<evidence type="ECO:0000256" key="9">
    <source>
        <dbReference type="SAM" id="Phobius"/>
    </source>
</evidence>
<reference evidence="12" key="1">
    <citation type="submission" date="2020-12" db="EMBL/GenBank/DDBJ databases">
        <title>Vagococcus allomyrinae sp. nov. and Enterococcus lavae sp. nov., isolated from the larvae of Allomyrina dichotoma.</title>
        <authorList>
            <person name="Lee S.D."/>
        </authorList>
    </citation>
    <scope>NUCLEOTIDE SEQUENCE</scope>
    <source>
        <strain evidence="12">BWB3-3</strain>
    </source>
</reference>
<dbReference type="InterPro" id="IPR017871">
    <property type="entry name" value="ABC_transporter-like_CS"/>
</dbReference>
<feature type="transmembrane region" description="Helical" evidence="9">
    <location>
        <begin position="55"/>
        <end position="76"/>
    </location>
</feature>
<dbReference type="InterPro" id="IPR027417">
    <property type="entry name" value="P-loop_NTPase"/>
</dbReference>
<keyword evidence="5" id="KW-0547">Nucleotide-binding</keyword>
<evidence type="ECO:0000256" key="6">
    <source>
        <dbReference type="ARBA" id="ARBA00022840"/>
    </source>
</evidence>
<dbReference type="GO" id="GO:0015421">
    <property type="term" value="F:ABC-type oligopeptide transporter activity"/>
    <property type="evidence" value="ECO:0007669"/>
    <property type="project" value="TreeGrafter"/>
</dbReference>
<keyword evidence="6 12" id="KW-0067">ATP-binding</keyword>
<dbReference type="Gene3D" id="3.40.50.300">
    <property type="entry name" value="P-loop containing nucleotide triphosphate hydrolases"/>
    <property type="match status" value="1"/>
</dbReference>
<dbReference type="InterPro" id="IPR036640">
    <property type="entry name" value="ABC1_TM_sf"/>
</dbReference>
<comment type="caution">
    <text evidence="12">The sequence shown here is derived from an EMBL/GenBank/DDBJ whole genome shotgun (WGS) entry which is preliminary data.</text>
</comment>
<dbReference type="SMART" id="SM00382">
    <property type="entry name" value="AAA"/>
    <property type="match status" value="1"/>
</dbReference>
<evidence type="ECO:0000313" key="12">
    <source>
        <dbReference type="EMBL" id="MBP1041631.1"/>
    </source>
</evidence>
<name>A0A940PDQ7_9ENTE</name>
<feature type="transmembrane region" description="Helical" evidence="9">
    <location>
        <begin position="269"/>
        <end position="296"/>
    </location>
</feature>
<evidence type="ECO:0000259" key="10">
    <source>
        <dbReference type="PROSITE" id="PS50893"/>
    </source>
</evidence>
<dbReference type="AlphaFoldDB" id="A0A940PDQ7"/>
<dbReference type="GO" id="GO:0005524">
    <property type="term" value="F:ATP binding"/>
    <property type="evidence" value="ECO:0007669"/>
    <property type="project" value="UniProtKB-KW"/>
</dbReference>
<keyword evidence="13" id="KW-1185">Reference proteome</keyword>
<proteinExistence type="predicted"/>
<feature type="transmembrane region" description="Helical" evidence="9">
    <location>
        <begin position="130"/>
        <end position="150"/>
    </location>
</feature>
<dbReference type="Pfam" id="PF00664">
    <property type="entry name" value="ABC_membrane"/>
    <property type="match status" value="1"/>
</dbReference>
<evidence type="ECO:0000256" key="5">
    <source>
        <dbReference type="ARBA" id="ARBA00022741"/>
    </source>
</evidence>
<dbReference type="EMBL" id="JAEEGA010000007">
    <property type="protein sequence ID" value="MBP1041631.1"/>
    <property type="molecule type" value="Genomic_DNA"/>
</dbReference>
<dbReference type="Proteomes" id="UP000674938">
    <property type="component" value="Unassembled WGS sequence"/>
</dbReference>
<keyword evidence="8 9" id="KW-0472">Membrane</keyword>
<dbReference type="GO" id="GO:0005886">
    <property type="term" value="C:plasma membrane"/>
    <property type="evidence" value="ECO:0007669"/>
    <property type="project" value="UniProtKB-SubCell"/>
</dbReference>
<evidence type="ECO:0000256" key="3">
    <source>
        <dbReference type="ARBA" id="ARBA00022475"/>
    </source>
</evidence>
<feature type="transmembrane region" description="Helical" evidence="9">
    <location>
        <begin position="156"/>
        <end position="174"/>
    </location>
</feature>